<dbReference type="InterPro" id="IPR014729">
    <property type="entry name" value="Rossmann-like_a/b/a_fold"/>
</dbReference>
<feature type="domain" description="UspA" evidence="2">
    <location>
        <begin position="3"/>
        <end position="127"/>
    </location>
</feature>
<comment type="caution">
    <text evidence="3">The sequence shown here is derived from an EMBL/GenBank/DDBJ whole genome shotgun (WGS) entry which is preliminary data.</text>
</comment>
<dbReference type="Pfam" id="PF00582">
    <property type="entry name" value="Usp"/>
    <property type="match status" value="1"/>
</dbReference>
<dbReference type="Gene3D" id="3.40.50.620">
    <property type="entry name" value="HUPs"/>
    <property type="match status" value="1"/>
</dbReference>
<protein>
    <submittedName>
        <fullName evidence="3">Universal stress protein</fullName>
    </submittedName>
</protein>
<evidence type="ECO:0000313" key="3">
    <source>
        <dbReference type="EMBL" id="MDS0293401.1"/>
    </source>
</evidence>
<evidence type="ECO:0000313" key="4">
    <source>
        <dbReference type="Proteomes" id="UP001254813"/>
    </source>
</evidence>
<dbReference type="RefSeq" id="WP_310927214.1">
    <property type="nucleotide sequence ID" value="NZ_JAMQOQ010000001.1"/>
</dbReference>
<keyword evidence="4" id="KW-1185">Reference proteome</keyword>
<comment type="similarity">
    <text evidence="1">Belongs to the universal stress protein A family.</text>
</comment>
<dbReference type="InterPro" id="IPR006015">
    <property type="entry name" value="Universal_stress_UspA"/>
</dbReference>
<dbReference type="Proteomes" id="UP001254813">
    <property type="component" value="Unassembled WGS sequence"/>
</dbReference>
<gene>
    <name evidence="3" type="ORF">NDI79_04340</name>
</gene>
<evidence type="ECO:0000256" key="1">
    <source>
        <dbReference type="ARBA" id="ARBA00008791"/>
    </source>
</evidence>
<dbReference type="CDD" id="cd00293">
    <property type="entry name" value="USP-like"/>
    <property type="match status" value="1"/>
</dbReference>
<name>A0ABU2FXY4_9EURY</name>
<dbReference type="InterPro" id="IPR006016">
    <property type="entry name" value="UspA"/>
</dbReference>
<accession>A0ABU2FXY4</accession>
<dbReference type="EMBL" id="JAMQOQ010000001">
    <property type="protein sequence ID" value="MDS0293401.1"/>
    <property type="molecule type" value="Genomic_DNA"/>
</dbReference>
<sequence length="131" mass="13787">MYHVVVGVDEEEEHARRCVEEVVNLPGESSEKRVTLIHSFVDNPSGASATQVHSVREASETLEAAGIEYDVEESSGDPADAIVSVADDVDADLVVVGGRKRSPAGKALFGSVTQSVILGADRPVMVTGVVK</sequence>
<dbReference type="PRINTS" id="PR01438">
    <property type="entry name" value="UNVRSLSTRESS"/>
</dbReference>
<dbReference type="PANTHER" id="PTHR46268">
    <property type="entry name" value="STRESS RESPONSE PROTEIN NHAX"/>
    <property type="match status" value="1"/>
</dbReference>
<reference evidence="3 4" key="1">
    <citation type="submission" date="2022-06" db="EMBL/GenBank/DDBJ databases">
        <title>Halogeometricum sp. a new haloarchaeum isolate from saline soil.</title>
        <authorList>
            <person name="Strakova D."/>
            <person name="Galisteo C."/>
            <person name="Sanchez-Porro C."/>
            <person name="Ventosa A."/>
        </authorList>
    </citation>
    <scope>NUCLEOTIDE SEQUENCE [LARGE SCALE GENOMIC DNA]</scope>
    <source>
        <strain evidence="4">S3BR25-2</strain>
    </source>
</reference>
<organism evidence="3 4">
    <name type="scientific">Halogeometricum luteum</name>
    <dbReference type="NCBI Taxonomy" id="2950537"/>
    <lineage>
        <taxon>Archaea</taxon>
        <taxon>Methanobacteriati</taxon>
        <taxon>Methanobacteriota</taxon>
        <taxon>Stenosarchaea group</taxon>
        <taxon>Halobacteria</taxon>
        <taxon>Halobacteriales</taxon>
        <taxon>Haloferacaceae</taxon>
        <taxon>Halogeometricum</taxon>
    </lineage>
</organism>
<dbReference type="PANTHER" id="PTHR46268:SF6">
    <property type="entry name" value="UNIVERSAL STRESS PROTEIN UP12"/>
    <property type="match status" value="1"/>
</dbReference>
<proteinExistence type="inferred from homology"/>
<dbReference type="SUPFAM" id="SSF52402">
    <property type="entry name" value="Adenine nucleotide alpha hydrolases-like"/>
    <property type="match status" value="1"/>
</dbReference>
<evidence type="ECO:0000259" key="2">
    <source>
        <dbReference type="Pfam" id="PF00582"/>
    </source>
</evidence>